<gene>
    <name evidence="3" type="ORF">GJ654_12835</name>
</gene>
<feature type="transmembrane region" description="Helical" evidence="1">
    <location>
        <begin position="61"/>
        <end position="87"/>
    </location>
</feature>
<dbReference type="PANTHER" id="PTHR23028">
    <property type="entry name" value="ACETYLTRANSFERASE"/>
    <property type="match status" value="1"/>
</dbReference>
<keyword evidence="1" id="KW-0812">Transmembrane</keyword>
<name>A0A6N8DRS3_RHOAC</name>
<dbReference type="GO" id="GO:0016747">
    <property type="term" value="F:acyltransferase activity, transferring groups other than amino-acyl groups"/>
    <property type="evidence" value="ECO:0007669"/>
    <property type="project" value="InterPro"/>
</dbReference>
<feature type="transmembrane region" description="Helical" evidence="1">
    <location>
        <begin position="319"/>
        <end position="339"/>
    </location>
</feature>
<accession>A0A6N8DRS3</accession>
<evidence type="ECO:0000313" key="3">
    <source>
        <dbReference type="EMBL" id="MTV31871.1"/>
    </source>
</evidence>
<dbReference type="GO" id="GO:0009103">
    <property type="term" value="P:lipopolysaccharide biosynthetic process"/>
    <property type="evidence" value="ECO:0007669"/>
    <property type="project" value="TreeGrafter"/>
</dbReference>
<dbReference type="PANTHER" id="PTHR23028:SF53">
    <property type="entry name" value="ACYL_TRANSF_3 DOMAIN-CONTAINING PROTEIN"/>
    <property type="match status" value="1"/>
</dbReference>
<dbReference type="PROSITE" id="PS50244">
    <property type="entry name" value="S5A_REDUCTASE"/>
    <property type="match status" value="1"/>
</dbReference>
<feature type="domain" description="Acyltransferase 3" evidence="2">
    <location>
        <begin position="35"/>
        <end position="369"/>
    </location>
</feature>
<dbReference type="GO" id="GO:0016020">
    <property type="term" value="C:membrane"/>
    <property type="evidence" value="ECO:0007669"/>
    <property type="project" value="TreeGrafter"/>
</dbReference>
<dbReference type="AlphaFoldDB" id="A0A6N8DRS3"/>
<dbReference type="EMBL" id="WNKS01000011">
    <property type="protein sequence ID" value="MTV31871.1"/>
    <property type="molecule type" value="Genomic_DNA"/>
</dbReference>
<evidence type="ECO:0000259" key="2">
    <source>
        <dbReference type="Pfam" id="PF01757"/>
    </source>
</evidence>
<keyword evidence="3" id="KW-0808">Transferase</keyword>
<keyword evidence="1" id="KW-0472">Membrane</keyword>
<reference evidence="3 4" key="1">
    <citation type="submission" date="2019-11" db="EMBL/GenBank/DDBJ databases">
        <title>Whole-genome sequence of a Rhodoblastus acidophilus DSM 142.</title>
        <authorList>
            <person name="Kyndt J.A."/>
            <person name="Meyer T.E."/>
        </authorList>
    </citation>
    <scope>NUCLEOTIDE SEQUENCE [LARGE SCALE GENOMIC DNA]</scope>
    <source>
        <strain evidence="3 4">DSM 142</strain>
    </source>
</reference>
<evidence type="ECO:0000256" key="1">
    <source>
        <dbReference type="SAM" id="Phobius"/>
    </source>
</evidence>
<feature type="transmembrane region" description="Helical" evidence="1">
    <location>
        <begin position="108"/>
        <end position="125"/>
    </location>
</feature>
<comment type="caution">
    <text evidence="3">The sequence shown here is derived from an EMBL/GenBank/DDBJ whole genome shotgun (WGS) entry which is preliminary data.</text>
</comment>
<sequence length="387" mass="42895">MTLQTSVGVGAEDFVADEGLAPRPKTSAKSDIRIPALDGLRGLMTLFVILSHFYGEVPHGFGYACVGWTAVLVFFVLSGYLVGRLIIEKMDSSNFLSVFYLRRVCRTFPTYFAATLVILGLLWVIGDVKWLDRDPKFPVWSYLIFVQNYFLVQMESPGAHWLSPTWTLALEEQFYLVAPFLLMLTPRRAWLPLMIGLSLLGLGLRCGGVLRGDLSLAPVALLPTSADVLLAGMILAVLVKDDVIDWNKYSLHVRMTPIICMLLTFVAQRFDGGVVGPRFEILGPFLMSIGAAAFILTLVKGAPEAPRFEGRVLRFFGQISYSVYLTHLAVLGLMHGLILGSLPDISTPAQIAVTTAAFPVTVLLSWIMTKVLEEPITEWGRRHRWVS</sequence>
<evidence type="ECO:0000313" key="4">
    <source>
        <dbReference type="Proteomes" id="UP000439113"/>
    </source>
</evidence>
<dbReference type="Proteomes" id="UP000439113">
    <property type="component" value="Unassembled WGS sequence"/>
</dbReference>
<keyword evidence="1" id="KW-1133">Transmembrane helix</keyword>
<dbReference type="InterPro" id="IPR002656">
    <property type="entry name" value="Acyl_transf_3_dom"/>
</dbReference>
<protein>
    <submittedName>
        <fullName evidence="3">Acyltransferase family protein</fullName>
    </submittedName>
</protein>
<feature type="transmembrane region" description="Helical" evidence="1">
    <location>
        <begin position="281"/>
        <end position="299"/>
    </location>
</feature>
<dbReference type="InterPro" id="IPR050879">
    <property type="entry name" value="Acyltransferase_3"/>
</dbReference>
<dbReference type="OrthoDB" id="9796461at2"/>
<feature type="transmembrane region" description="Helical" evidence="1">
    <location>
        <begin position="216"/>
        <end position="239"/>
    </location>
</feature>
<dbReference type="Pfam" id="PF01757">
    <property type="entry name" value="Acyl_transf_3"/>
    <property type="match status" value="1"/>
</dbReference>
<dbReference type="RefSeq" id="WP_155446550.1">
    <property type="nucleotide sequence ID" value="NZ_JAOQNR010000015.1"/>
</dbReference>
<proteinExistence type="predicted"/>
<keyword evidence="3" id="KW-0012">Acyltransferase</keyword>
<feature type="transmembrane region" description="Helical" evidence="1">
    <location>
        <begin position="189"/>
        <end position="210"/>
    </location>
</feature>
<organism evidence="3 4">
    <name type="scientific">Rhodoblastus acidophilus</name>
    <name type="common">Rhodopseudomonas acidophila</name>
    <dbReference type="NCBI Taxonomy" id="1074"/>
    <lineage>
        <taxon>Bacteria</taxon>
        <taxon>Pseudomonadati</taxon>
        <taxon>Pseudomonadota</taxon>
        <taxon>Alphaproteobacteria</taxon>
        <taxon>Hyphomicrobiales</taxon>
        <taxon>Rhodoblastaceae</taxon>
        <taxon>Rhodoblastus</taxon>
    </lineage>
</organism>
<feature type="transmembrane region" description="Helical" evidence="1">
    <location>
        <begin position="351"/>
        <end position="372"/>
    </location>
</feature>